<comment type="caution">
    <text evidence="4">The sequence shown here is derived from an EMBL/GenBank/DDBJ whole genome shotgun (WGS) entry which is preliminary data.</text>
</comment>
<dbReference type="Proteomes" id="UP000306584">
    <property type="component" value="Unassembled WGS sequence"/>
</dbReference>
<dbReference type="EMBL" id="QZBD01000364">
    <property type="protein sequence ID" value="THY17592.1"/>
    <property type="molecule type" value="Genomic_DNA"/>
</dbReference>
<reference evidence="4 5" key="1">
    <citation type="submission" date="2018-10" db="EMBL/GenBank/DDBJ databases">
        <title>Fifty Aureobasidium pullulans genomes reveal a recombining polyextremotolerant generalist.</title>
        <authorList>
            <person name="Gostincar C."/>
            <person name="Turk M."/>
            <person name="Zajc J."/>
            <person name="Gunde-Cimerman N."/>
        </authorList>
    </citation>
    <scope>NUCLEOTIDE SEQUENCE [LARGE SCALE GENOMIC DNA]</scope>
    <source>
        <strain evidence="4 5">EXF-6604</strain>
    </source>
</reference>
<evidence type="ECO:0000313" key="5">
    <source>
        <dbReference type="Proteomes" id="UP000306584"/>
    </source>
</evidence>
<protein>
    <recommendedName>
        <fullName evidence="3">KAP NTPase domain-containing protein</fullName>
    </recommendedName>
</protein>
<accession>A0A4S9KNT8</accession>
<evidence type="ECO:0000256" key="2">
    <source>
        <dbReference type="SAM" id="MobiDB-lite"/>
    </source>
</evidence>
<proteinExistence type="predicted"/>
<keyword evidence="1" id="KW-0175">Coiled coil</keyword>
<dbReference type="AlphaFoldDB" id="A0A4S9KNT8"/>
<organism evidence="4 5">
    <name type="scientific">Aureobasidium pullulans</name>
    <name type="common">Black yeast</name>
    <name type="synonym">Pullularia pullulans</name>
    <dbReference type="NCBI Taxonomy" id="5580"/>
    <lineage>
        <taxon>Eukaryota</taxon>
        <taxon>Fungi</taxon>
        <taxon>Dikarya</taxon>
        <taxon>Ascomycota</taxon>
        <taxon>Pezizomycotina</taxon>
        <taxon>Dothideomycetes</taxon>
        <taxon>Dothideomycetidae</taxon>
        <taxon>Dothideales</taxon>
        <taxon>Saccotheciaceae</taxon>
        <taxon>Aureobasidium</taxon>
    </lineage>
</organism>
<evidence type="ECO:0000259" key="3">
    <source>
        <dbReference type="Pfam" id="PF07693"/>
    </source>
</evidence>
<feature type="non-terminal residue" evidence="4">
    <location>
        <position position="1"/>
    </location>
</feature>
<evidence type="ECO:0000256" key="1">
    <source>
        <dbReference type="SAM" id="Coils"/>
    </source>
</evidence>
<name>A0A4S9KNT8_AURPU</name>
<feature type="domain" description="KAP NTPase" evidence="3">
    <location>
        <begin position="24"/>
        <end position="126"/>
    </location>
</feature>
<sequence>NVCILVPSVHFSQHQCCFCLFTLAFSQQPSRQKLARYLRNLALTLSSTQTANQTSQAPAKTEHITTMTPKHDTQRDDSNISAFTDLIQKLTENEKRSKAKIEELQEQMKKTDERLDIVVDELQTCTLLILRLKRTLAEFVEEHYE</sequence>
<feature type="coiled-coil region" evidence="1">
    <location>
        <begin position="87"/>
        <end position="121"/>
    </location>
</feature>
<dbReference type="InterPro" id="IPR011646">
    <property type="entry name" value="KAP_P-loop"/>
</dbReference>
<dbReference type="Pfam" id="PF07693">
    <property type="entry name" value="KAP_NTPase"/>
    <property type="match status" value="1"/>
</dbReference>
<feature type="compositionally biased region" description="Polar residues" evidence="2">
    <location>
        <begin position="49"/>
        <end position="68"/>
    </location>
</feature>
<gene>
    <name evidence="4" type="ORF">D6D01_07471</name>
</gene>
<evidence type="ECO:0000313" key="4">
    <source>
        <dbReference type="EMBL" id="THY17592.1"/>
    </source>
</evidence>
<feature type="region of interest" description="Disordered" evidence="2">
    <location>
        <begin position="49"/>
        <end position="77"/>
    </location>
</feature>